<dbReference type="AlphaFoldDB" id="A0A6P8N3S3"/>
<sequence length="409" mass="50213">MEVMMEEMEKLERGFEKMIKEIKSIFEKQVEEMKREMKEERERRERERKSQRERRVEKRKKELLGRIRRIEKEKDRAEREKRRRNIVIKGVDWDEGSNEETVKEFVREKKRKIGAEVERTHMIRVGGKNTIIVATMKSMKEEIRIMKEKSKLEKGVYIDDDLTRKEREVQQQIRRIAKVRREKGEYVRIGYKKLKIENRWYRWNENEERLEEERKREEKNEKRGKGRTTKGMKMCFWNVVGLISKDKEVWEYLKTFDLIGLTETWIEEDNWEKLKYRLSKEFDWKCRAAMRVRKEGRAKGGIITGINKELREIEYKEISDNIVEKEIIYNDKTYRDMERNGGKSRRKRRGSDDHRRRLERKNGRRGRADKRGSRERKKQAIKRQENEHERKNSAKVPGRGRLDDNQWKR</sequence>
<organism evidence="2 3">
    <name type="scientific">Bombus bifarius</name>
    <dbReference type="NCBI Taxonomy" id="103933"/>
    <lineage>
        <taxon>Eukaryota</taxon>
        <taxon>Metazoa</taxon>
        <taxon>Ecdysozoa</taxon>
        <taxon>Arthropoda</taxon>
        <taxon>Hexapoda</taxon>
        <taxon>Insecta</taxon>
        <taxon>Pterygota</taxon>
        <taxon>Neoptera</taxon>
        <taxon>Endopterygota</taxon>
        <taxon>Hymenoptera</taxon>
        <taxon>Apocrita</taxon>
        <taxon>Aculeata</taxon>
        <taxon>Apoidea</taxon>
        <taxon>Anthophila</taxon>
        <taxon>Apidae</taxon>
        <taxon>Bombus</taxon>
        <taxon>Pyrobombus</taxon>
    </lineage>
</organism>
<keyword evidence="2" id="KW-1185">Reference proteome</keyword>
<evidence type="ECO:0000256" key="1">
    <source>
        <dbReference type="SAM" id="MobiDB-lite"/>
    </source>
</evidence>
<gene>
    <name evidence="3" type="primary">LOC117213811</name>
</gene>
<feature type="compositionally biased region" description="Basic residues" evidence="1">
    <location>
        <begin position="357"/>
        <end position="381"/>
    </location>
</feature>
<accession>A0A6P8N3S3</accession>
<dbReference type="Proteomes" id="UP000515164">
    <property type="component" value="Unplaced"/>
</dbReference>
<dbReference type="RefSeq" id="XP_033315393.1">
    <property type="nucleotide sequence ID" value="XM_033459502.1"/>
</dbReference>
<feature type="compositionally biased region" description="Basic and acidic residues" evidence="1">
    <location>
        <begin position="400"/>
        <end position="409"/>
    </location>
</feature>
<feature type="region of interest" description="Disordered" evidence="1">
    <location>
        <begin position="33"/>
        <end position="59"/>
    </location>
</feature>
<feature type="compositionally biased region" description="Basic and acidic residues" evidence="1">
    <location>
        <begin position="382"/>
        <end position="392"/>
    </location>
</feature>
<name>A0A6P8N3S3_9HYME</name>
<evidence type="ECO:0000313" key="3">
    <source>
        <dbReference type="RefSeq" id="XP_033315393.1"/>
    </source>
</evidence>
<reference evidence="3" key="1">
    <citation type="submission" date="2025-08" db="UniProtKB">
        <authorList>
            <consortium name="RefSeq"/>
        </authorList>
    </citation>
    <scope>IDENTIFICATION</scope>
    <source>
        <tissue evidence="3">Muscle</tissue>
    </source>
</reference>
<protein>
    <submittedName>
        <fullName evidence="3">Trichohyalin-like</fullName>
    </submittedName>
</protein>
<dbReference type="KEGG" id="bbif:117213811"/>
<proteinExistence type="predicted"/>
<evidence type="ECO:0000313" key="2">
    <source>
        <dbReference type="Proteomes" id="UP000515164"/>
    </source>
</evidence>
<feature type="region of interest" description="Disordered" evidence="1">
    <location>
        <begin position="337"/>
        <end position="409"/>
    </location>
</feature>
<dbReference type="GeneID" id="117213811"/>